<dbReference type="PROSITE" id="PS00086">
    <property type="entry name" value="CYTOCHROME_P450"/>
    <property type="match status" value="1"/>
</dbReference>
<evidence type="ECO:0000256" key="3">
    <source>
        <dbReference type="ARBA" id="ARBA00022723"/>
    </source>
</evidence>
<dbReference type="Pfam" id="PF00067">
    <property type="entry name" value="p450"/>
    <property type="match status" value="1"/>
</dbReference>
<keyword evidence="4" id="KW-0560">Oxidoreductase</keyword>
<gene>
    <name evidence="7" type="ORF">METZ01_LOCUS111050</name>
</gene>
<dbReference type="EMBL" id="UINC01013477">
    <property type="protein sequence ID" value="SVA58196.1"/>
    <property type="molecule type" value="Genomic_DNA"/>
</dbReference>
<dbReference type="PRINTS" id="PR00359">
    <property type="entry name" value="BP450"/>
</dbReference>
<dbReference type="GO" id="GO:0004497">
    <property type="term" value="F:monooxygenase activity"/>
    <property type="evidence" value="ECO:0007669"/>
    <property type="project" value="UniProtKB-KW"/>
</dbReference>
<evidence type="ECO:0008006" key="8">
    <source>
        <dbReference type="Google" id="ProtNLM"/>
    </source>
</evidence>
<dbReference type="Gene3D" id="1.10.630.10">
    <property type="entry name" value="Cytochrome P450"/>
    <property type="match status" value="1"/>
</dbReference>
<protein>
    <recommendedName>
        <fullName evidence="8">Cytochrome P450</fullName>
    </recommendedName>
</protein>
<dbReference type="InterPro" id="IPR036396">
    <property type="entry name" value="Cyt_P450_sf"/>
</dbReference>
<dbReference type="PANTHER" id="PTHR46696:SF6">
    <property type="entry name" value="P450, PUTATIVE (EUROFUNG)-RELATED"/>
    <property type="match status" value="1"/>
</dbReference>
<dbReference type="SUPFAM" id="SSF48264">
    <property type="entry name" value="Cytochrome P450"/>
    <property type="match status" value="1"/>
</dbReference>
<evidence type="ECO:0000256" key="4">
    <source>
        <dbReference type="ARBA" id="ARBA00023002"/>
    </source>
</evidence>
<dbReference type="PANTHER" id="PTHR46696">
    <property type="entry name" value="P450, PUTATIVE (EUROFUNG)-RELATED"/>
    <property type="match status" value="1"/>
</dbReference>
<keyword evidence="3" id="KW-0479">Metal-binding</keyword>
<accession>A0A381X082</accession>
<evidence type="ECO:0000313" key="7">
    <source>
        <dbReference type="EMBL" id="SVA58196.1"/>
    </source>
</evidence>
<proteinExistence type="inferred from homology"/>
<reference evidence="7" key="1">
    <citation type="submission" date="2018-05" db="EMBL/GenBank/DDBJ databases">
        <authorList>
            <person name="Lanie J.A."/>
            <person name="Ng W.-L."/>
            <person name="Kazmierczak K.M."/>
            <person name="Andrzejewski T.M."/>
            <person name="Davidsen T.M."/>
            <person name="Wayne K.J."/>
            <person name="Tettelin H."/>
            <person name="Glass J.I."/>
            <person name="Rusch D."/>
            <person name="Podicherti R."/>
            <person name="Tsui H.-C.T."/>
            <person name="Winkler M.E."/>
        </authorList>
    </citation>
    <scope>NUCLEOTIDE SEQUENCE</scope>
</reference>
<organism evidence="7">
    <name type="scientific">marine metagenome</name>
    <dbReference type="NCBI Taxonomy" id="408172"/>
    <lineage>
        <taxon>unclassified sequences</taxon>
        <taxon>metagenomes</taxon>
        <taxon>ecological metagenomes</taxon>
    </lineage>
</organism>
<evidence type="ECO:0000256" key="6">
    <source>
        <dbReference type="ARBA" id="ARBA00023033"/>
    </source>
</evidence>
<dbReference type="GO" id="GO:0020037">
    <property type="term" value="F:heme binding"/>
    <property type="evidence" value="ECO:0007669"/>
    <property type="project" value="InterPro"/>
</dbReference>
<dbReference type="GO" id="GO:0005506">
    <property type="term" value="F:iron ion binding"/>
    <property type="evidence" value="ECO:0007669"/>
    <property type="project" value="InterPro"/>
</dbReference>
<evidence type="ECO:0000256" key="5">
    <source>
        <dbReference type="ARBA" id="ARBA00023004"/>
    </source>
</evidence>
<keyword evidence="6" id="KW-0503">Monooxygenase</keyword>
<dbReference type="AlphaFoldDB" id="A0A381X082"/>
<keyword evidence="2" id="KW-0349">Heme</keyword>
<dbReference type="InterPro" id="IPR002397">
    <property type="entry name" value="Cyt_P450_B"/>
</dbReference>
<comment type="similarity">
    <text evidence="1">Belongs to the cytochrome P450 family.</text>
</comment>
<name>A0A381X082_9ZZZZ</name>
<evidence type="ECO:0000256" key="1">
    <source>
        <dbReference type="ARBA" id="ARBA00010617"/>
    </source>
</evidence>
<dbReference type="GO" id="GO:0016705">
    <property type="term" value="F:oxidoreductase activity, acting on paired donors, with incorporation or reduction of molecular oxygen"/>
    <property type="evidence" value="ECO:0007669"/>
    <property type="project" value="InterPro"/>
</dbReference>
<dbReference type="InterPro" id="IPR017972">
    <property type="entry name" value="Cyt_P450_CS"/>
</dbReference>
<sequence length="418" mass="47951">MASNPREDRSLEEMELFDKEILSCPYHYNKELRDNAPVYKDPQTGIFIISKYELVKEAARKKDIFSNEFVLNVDSSESEEVTTARKKSFNLGRGTLLTIDDPEHKKYRALVKDFFVPEKIVAYEPWILDLSNNLIEKFEDKGRCDFIKEFARPLPLSVILHVLGVPLDRTDDCFRWTLNSVTALSGVASDDELIEAHNGVAEQHSFFADEIEARRGNPKEDLLSVIAKAKYEDERYLSIEECVSFCTQFLVAGNETTTATLAEAMRQLCLFPKEQVKIQKDPSIITNLVEESLRLATPTSNMWRVAKEDCEIGGVIIPEGSTILLKYFSSNHDEEIFEEPMRFDVTRENARSHIAFGFGIHVCIGQLLSRQEMVNGWQVMFQKLKNFKLDTDPNELKYMPNILLRGLEELPITFNKVI</sequence>
<evidence type="ECO:0000256" key="2">
    <source>
        <dbReference type="ARBA" id="ARBA00022617"/>
    </source>
</evidence>
<keyword evidence="5" id="KW-0408">Iron</keyword>
<dbReference type="FunFam" id="1.10.630.10:FF:000018">
    <property type="entry name" value="Cytochrome P450 monooxygenase"/>
    <property type="match status" value="1"/>
</dbReference>
<dbReference type="PRINTS" id="PR00385">
    <property type="entry name" value="P450"/>
</dbReference>
<dbReference type="InterPro" id="IPR001128">
    <property type="entry name" value="Cyt_P450"/>
</dbReference>